<organism evidence="1 2">
    <name type="scientific">Natronogracilivirga saccharolytica</name>
    <dbReference type="NCBI Taxonomy" id="2812953"/>
    <lineage>
        <taxon>Bacteria</taxon>
        <taxon>Pseudomonadati</taxon>
        <taxon>Balneolota</taxon>
        <taxon>Balneolia</taxon>
        <taxon>Balneolales</taxon>
        <taxon>Cyclonatronaceae</taxon>
        <taxon>Natronogracilivirga</taxon>
    </lineage>
</organism>
<sequence>MEFENQLEIGNGIYTPSEIAKILRVPYAKVFRWITKYWDGELGKEFAERYSWKVENSMAVSFHTLVEFHSLMQFAEAGVKTRQVLEAHKDLSGTYDTAFPFAMKEVLDNIKTDGFKIYLSKNKDVVTLDGTRQLNMDFIRFFFKKLDFDSGNIASRFWPLGKEKSILIDPKRKFGHPVIDDRNIYPETIHGHYIAGDPIAYISHVYNLSEKQIQDALEFCEAA</sequence>
<keyword evidence="2" id="KW-1185">Reference proteome</keyword>
<name>A0A8J7S7M9_9BACT</name>
<evidence type="ECO:0000313" key="2">
    <source>
        <dbReference type="Proteomes" id="UP000673975"/>
    </source>
</evidence>
<dbReference type="EMBL" id="JAFIDN010000011">
    <property type="protein sequence ID" value="MBP3193483.1"/>
    <property type="molecule type" value="Genomic_DNA"/>
</dbReference>
<dbReference type="Pfam" id="PF04255">
    <property type="entry name" value="DUF433"/>
    <property type="match status" value="1"/>
</dbReference>
<comment type="caution">
    <text evidence="1">The sequence shown here is derived from an EMBL/GenBank/DDBJ whole genome shotgun (WGS) entry which is preliminary data.</text>
</comment>
<dbReference type="Proteomes" id="UP000673975">
    <property type="component" value="Unassembled WGS sequence"/>
</dbReference>
<gene>
    <name evidence="1" type="ORF">NATSA_12480</name>
</gene>
<protein>
    <submittedName>
        <fullName evidence="1">DUF433 domain-containing protein</fullName>
    </submittedName>
</protein>
<proteinExistence type="predicted"/>
<reference evidence="1" key="1">
    <citation type="submission" date="2021-02" db="EMBL/GenBank/DDBJ databases">
        <title>Natronogracilivirga saccharolytica gen. nov. sp. nov. a new anaerobic, haloalkiliphilic carbohydrate-fermenting bacterium from soda lake and proposing of Cyclonatronumiaceae fam. nov. in the phylum Balneolaeota.</title>
        <authorList>
            <person name="Zhilina T.N."/>
            <person name="Sorokin D.Y."/>
            <person name="Zavarzina D.G."/>
            <person name="Toshchakov S.V."/>
            <person name="Kublanov I.V."/>
        </authorList>
    </citation>
    <scope>NUCLEOTIDE SEQUENCE</scope>
    <source>
        <strain evidence="1">Z-1702</strain>
    </source>
</reference>
<evidence type="ECO:0000313" key="1">
    <source>
        <dbReference type="EMBL" id="MBP3193483.1"/>
    </source>
</evidence>
<dbReference type="AlphaFoldDB" id="A0A8J7S7M9"/>
<dbReference type="InterPro" id="IPR007367">
    <property type="entry name" value="DUF433"/>
</dbReference>
<accession>A0A8J7S7M9</accession>